<name>A0A8D8PSR2_9HEMI</name>
<sequence>MKEENKANYNIENYLLANAYCRQGHNIRGGVSIYIKNNLNFKIIEFKTPCIDFIFEYCAVAIPDISLIIICVYRSGSLNTMHSVKQFIDNMDSLLNEIDISQKIAICGDFNIHFESDNQGKKELESILKIHNIHVTIHESTRITENTESTIDNILTNIEETHYEPKNIYTGLSDHSHAQILTIIHPQNNKTIKKYSRTFNQKNIDKFTNAITNTDWEDVFEASLVDQKYDIFINKLTSAFSDCFPMKLKSMNTIVKNDWITKGIRNSCETKRMLHKISKNNCDPTFIEYFKNYKKILKKIVSAAKQIPVINKIKKSKNKSKTIWELIDNNPKKNKNKVTDWDKLFQCNASIHDLPGLAEHLNLFFKNSAKFDTALQIANNFCILGPPINESFTATPTTCLTDHSR</sequence>
<protein>
    <recommendedName>
        <fullName evidence="2">Endonuclease/exonuclease/phosphatase domain-containing protein</fullName>
    </recommendedName>
</protein>
<dbReference type="SUPFAM" id="SSF56219">
    <property type="entry name" value="DNase I-like"/>
    <property type="match status" value="1"/>
</dbReference>
<dbReference type="PANTHER" id="PTHR33776">
    <property type="entry name" value="ENDO/EXONUCLEASE/PHOSPHATASE DOMAIN-CONTAINING PROTEIN"/>
    <property type="match status" value="1"/>
</dbReference>
<dbReference type="AlphaFoldDB" id="A0A8D8PSR2"/>
<dbReference type="PANTHER" id="PTHR33776:SF4">
    <property type="entry name" value="ENDONUCLEASE_EXONUCLEASE_PHOSPHATASE DOMAIN-CONTAINING PROTEIN"/>
    <property type="match status" value="1"/>
</dbReference>
<proteinExistence type="predicted"/>
<accession>A0A8D8PSR2</accession>
<organism evidence="1">
    <name type="scientific">Cacopsylla melanoneura</name>
    <dbReference type="NCBI Taxonomy" id="428564"/>
    <lineage>
        <taxon>Eukaryota</taxon>
        <taxon>Metazoa</taxon>
        <taxon>Ecdysozoa</taxon>
        <taxon>Arthropoda</taxon>
        <taxon>Hexapoda</taxon>
        <taxon>Insecta</taxon>
        <taxon>Pterygota</taxon>
        <taxon>Neoptera</taxon>
        <taxon>Paraneoptera</taxon>
        <taxon>Hemiptera</taxon>
        <taxon>Sternorrhyncha</taxon>
        <taxon>Psylloidea</taxon>
        <taxon>Psyllidae</taxon>
        <taxon>Psyllinae</taxon>
        <taxon>Cacopsylla</taxon>
    </lineage>
</organism>
<evidence type="ECO:0000313" key="1">
    <source>
        <dbReference type="EMBL" id="CAG6611978.1"/>
    </source>
</evidence>
<evidence type="ECO:0008006" key="2">
    <source>
        <dbReference type="Google" id="ProtNLM"/>
    </source>
</evidence>
<dbReference type="Gene3D" id="3.60.10.10">
    <property type="entry name" value="Endonuclease/exonuclease/phosphatase"/>
    <property type="match status" value="1"/>
</dbReference>
<dbReference type="EMBL" id="HBUF01023475">
    <property type="protein sequence ID" value="CAG6611982.1"/>
    <property type="molecule type" value="Transcribed_RNA"/>
</dbReference>
<dbReference type="InterPro" id="IPR036691">
    <property type="entry name" value="Endo/exonu/phosph_ase_sf"/>
</dbReference>
<dbReference type="EMBL" id="HBUF01023474">
    <property type="protein sequence ID" value="CAG6611978.1"/>
    <property type="molecule type" value="Transcribed_RNA"/>
</dbReference>
<reference evidence="1" key="1">
    <citation type="submission" date="2021-05" db="EMBL/GenBank/DDBJ databases">
        <authorList>
            <person name="Alioto T."/>
            <person name="Alioto T."/>
            <person name="Gomez Garrido J."/>
        </authorList>
    </citation>
    <scope>NUCLEOTIDE SEQUENCE</scope>
</reference>